<reference evidence="2" key="1">
    <citation type="journal article" date="2023" name="Insect Mol. Biol.">
        <title>Genome sequencing provides insights into the evolution of gene families encoding plant cell wall-degrading enzymes in longhorned beetles.</title>
        <authorList>
            <person name="Shin N.R."/>
            <person name="Okamura Y."/>
            <person name="Kirsch R."/>
            <person name="Pauchet Y."/>
        </authorList>
    </citation>
    <scope>NUCLEOTIDE SEQUENCE</scope>
    <source>
        <strain evidence="2">MMC_N1</strain>
    </source>
</reference>
<feature type="domain" description="Peptidase C45 hydrolase" evidence="1">
    <location>
        <begin position="125"/>
        <end position="369"/>
    </location>
</feature>
<dbReference type="InterPro" id="IPR047794">
    <property type="entry name" value="C45_proenzyme-like"/>
</dbReference>
<dbReference type="PANTHER" id="PTHR34180:SF1">
    <property type="entry name" value="BETA-ALANYL-DOPAMINE_CARCININE HYDROLASE"/>
    <property type="match status" value="1"/>
</dbReference>
<dbReference type="EMBL" id="JAPWTJ010001117">
    <property type="protein sequence ID" value="KAJ8973771.1"/>
    <property type="molecule type" value="Genomic_DNA"/>
</dbReference>
<evidence type="ECO:0000313" key="2">
    <source>
        <dbReference type="EMBL" id="KAJ8973771.1"/>
    </source>
</evidence>
<dbReference type="NCBIfam" id="NF040521">
    <property type="entry name" value="C45_proenzyme"/>
    <property type="match status" value="1"/>
</dbReference>
<dbReference type="Pfam" id="PF03417">
    <property type="entry name" value="AAT"/>
    <property type="match status" value="1"/>
</dbReference>
<dbReference type="Gene3D" id="3.60.60.10">
    <property type="entry name" value="Penicillin V Acylase, Chain A"/>
    <property type="match status" value="1"/>
</dbReference>
<proteinExistence type="predicted"/>
<sequence>MPVTESIGRRQCIPIVYTRGTHYEVGYDVGRACSGLIHGFLNQCKPLNDEFLPAYETAEGRKAYDDTLDCLKANYPQYVRELEGTADGAGVPFYKLFLLHMDDMVPTTKEVKRQESNGCSSICLNQEGEEILGHTEDALEDTLNNYYFVSAHIISDKPQGRWKATEEKFTSLCYAGHLPGYTMSYNHHGLIFSINTISVTDVRAGYTPRHFITRALLSAQNFVEAEQILRDPGCGAGNGCSVNMTFLNQEGDRLFHNVEMAPADGREGSLLNILTASPGENLFHCNRYLRIEIPEENEVMVTSSIRRMDVFQKYPKPKTKQDVINMLGDQSDTDWPVFRDDPNDHVRTIAVGIFDCVEKTWSLYSDNPKKSAPLVVLPLVLKK</sequence>
<organism evidence="2 3">
    <name type="scientific">Molorchus minor</name>
    <dbReference type="NCBI Taxonomy" id="1323400"/>
    <lineage>
        <taxon>Eukaryota</taxon>
        <taxon>Metazoa</taxon>
        <taxon>Ecdysozoa</taxon>
        <taxon>Arthropoda</taxon>
        <taxon>Hexapoda</taxon>
        <taxon>Insecta</taxon>
        <taxon>Pterygota</taxon>
        <taxon>Neoptera</taxon>
        <taxon>Endopterygota</taxon>
        <taxon>Coleoptera</taxon>
        <taxon>Polyphaga</taxon>
        <taxon>Cucujiformia</taxon>
        <taxon>Chrysomeloidea</taxon>
        <taxon>Cerambycidae</taxon>
        <taxon>Lamiinae</taxon>
        <taxon>Monochamini</taxon>
        <taxon>Molorchus</taxon>
    </lineage>
</organism>
<gene>
    <name evidence="2" type="ORF">NQ317_002974</name>
</gene>
<dbReference type="Proteomes" id="UP001162164">
    <property type="component" value="Unassembled WGS sequence"/>
</dbReference>
<dbReference type="InterPro" id="IPR047801">
    <property type="entry name" value="Peptidase_C45"/>
</dbReference>
<dbReference type="Gene3D" id="1.10.10.2120">
    <property type="match status" value="1"/>
</dbReference>
<dbReference type="PANTHER" id="PTHR34180">
    <property type="entry name" value="PEPTIDASE C45"/>
    <property type="match status" value="1"/>
</dbReference>
<keyword evidence="3" id="KW-1185">Reference proteome</keyword>
<accession>A0ABQ9J6K1</accession>
<comment type="caution">
    <text evidence="2">The sequence shown here is derived from an EMBL/GenBank/DDBJ whole genome shotgun (WGS) entry which is preliminary data.</text>
</comment>
<dbReference type="InterPro" id="IPR005079">
    <property type="entry name" value="Peptidase_C45_hydrolase"/>
</dbReference>
<evidence type="ECO:0000313" key="3">
    <source>
        <dbReference type="Proteomes" id="UP001162164"/>
    </source>
</evidence>
<protein>
    <recommendedName>
        <fullName evidence="1">Peptidase C45 hydrolase domain-containing protein</fullName>
    </recommendedName>
</protein>
<evidence type="ECO:0000259" key="1">
    <source>
        <dbReference type="Pfam" id="PF03417"/>
    </source>
</evidence>
<name>A0ABQ9J6K1_9CUCU</name>